<dbReference type="Proteomes" id="UP000887116">
    <property type="component" value="Unassembled WGS sequence"/>
</dbReference>
<evidence type="ECO:0000313" key="1">
    <source>
        <dbReference type="EMBL" id="GFQ98874.1"/>
    </source>
</evidence>
<sequence length="139" mass="16014">MGLQTLETIEHQPNSNTWALSADLGPLQSTANIYLKHLGPVNRRYREIPRKVKQSQEQLHLEVCKKFISNPQNLRFRLINKEKIHFFSRNPNMDKQWQHPGELTTSVVKHGHSEQMVIMRAFAVSSCPPSVLFRVSASL</sequence>
<dbReference type="OrthoDB" id="6571238at2759"/>
<name>A0A8X6I649_TRICU</name>
<protein>
    <submittedName>
        <fullName evidence="1">Uncharacterized protein</fullName>
    </submittedName>
</protein>
<keyword evidence="2" id="KW-1185">Reference proteome</keyword>
<reference evidence="1" key="1">
    <citation type="submission" date="2020-07" db="EMBL/GenBank/DDBJ databases">
        <title>Multicomponent nature underlies the extraordinary mechanical properties of spider dragline silk.</title>
        <authorList>
            <person name="Kono N."/>
            <person name="Nakamura H."/>
            <person name="Mori M."/>
            <person name="Yoshida Y."/>
            <person name="Ohtoshi R."/>
            <person name="Malay A.D."/>
            <person name="Moran D.A.P."/>
            <person name="Tomita M."/>
            <person name="Numata K."/>
            <person name="Arakawa K."/>
        </authorList>
    </citation>
    <scope>NUCLEOTIDE SEQUENCE</scope>
</reference>
<gene>
    <name evidence="1" type="ORF">TNCT_36031</name>
</gene>
<dbReference type="AlphaFoldDB" id="A0A8X6I649"/>
<organism evidence="1 2">
    <name type="scientific">Trichonephila clavata</name>
    <name type="common">Joro spider</name>
    <name type="synonym">Nephila clavata</name>
    <dbReference type="NCBI Taxonomy" id="2740835"/>
    <lineage>
        <taxon>Eukaryota</taxon>
        <taxon>Metazoa</taxon>
        <taxon>Ecdysozoa</taxon>
        <taxon>Arthropoda</taxon>
        <taxon>Chelicerata</taxon>
        <taxon>Arachnida</taxon>
        <taxon>Araneae</taxon>
        <taxon>Araneomorphae</taxon>
        <taxon>Entelegynae</taxon>
        <taxon>Araneoidea</taxon>
        <taxon>Nephilidae</taxon>
        <taxon>Trichonephila</taxon>
    </lineage>
</organism>
<dbReference type="EMBL" id="BMAO01005074">
    <property type="protein sequence ID" value="GFQ98874.1"/>
    <property type="molecule type" value="Genomic_DNA"/>
</dbReference>
<comment type="caution">
    <text evidence="1">The sequence shown here is derived from an EMBL/GenBank/DDBJ whole genome shotgun (WGS) entry which is preliminary data.</text>
</comment>
<proteinExistence type="predicted"/>
<evidence type="ECO:0000313" key="2">
    <source>
        <dbReference type="Proteomes" id="UP000887116"/>
    </source>
</evidence>
<accession>A0A8X6I649</accession>